<evidence type="ECO:0000256" key="7">
    <source>
        <dbReference type="ARBA" id="ARBA00023191"/>
    </source>
</evidence>
<evidence type="ECO:0000256" key="6">
    <source>
        <dbReference type="ARBA" id="ARBA00022679"/>
    </source>
</evidence>
<evidence type="ECO:0000256" key="2">
    <source>
        <dbReference type="ARBA" id="ARBA00004993"/>
    </source>
</evidence>
<evidence type="ECO:0000256" key="5">
    <source>
        <dbReference type="ARBA" id="ARBA00019087"/>
    </source>
</evidence>
<dbReference type="PANTHER" id="PTHR38096">
    <property type="entry name" value="ENTEROBACTIN SYNTHASE COMPONENT D"/>
    <property type="match status" value="1"/>
</dbReference>
<evidence type="ECO:0000256" key="12">
    <source>
        <dbReference type="PIRSR" id="PIRSR603542-1"/>
    </source>
</evidence>
<dbReference type="PRINTS" id="PR01399">
    <property type="entry name" value="ENTSNTHTASED"/>
</dbReference>
<sequence length="227" mass="23987">MALDSDPFADLAAALARALPPGVVVAVEDPAASAEGMFDAEARAVARAVSARRAEFAAGRRAAHRAMERLGVPAAPVAMGPDRAPVWPRGVVGSISHCEGACAALVARAGEMRAVSVDLEPDTDLPADLLPIVCSPGERAWLGGLAPETAGRMARLIFSVKECVFKLQYPVTGKMMEFSDMEVDIDLSDHRFSARFAGSAGVHSPRWRPSGYFGMVSGTLFCTSFLR</sequence>
<feature type="binding site" evidence="13">
    <location>
        <position position="120"/>
    </location>
    <ligand>
        <name>Mg(2+)</name>
        <dbReference type="ChEBI" id="CHEBI:18420"/>
    </ligand>
</feature>
<comment type="function">
    <text evidence="1">Involved in the biosynthesis of the siderophore enterobactin (enterochelin), which is a macrocyclic trimeric lactone of N-(2,3-dihydroxybenzoyl)-serine. The serine trilactone serves as a scaffolding for the three catechol functionalities that provide hexadentate coordination for the tightly ligated iron(2+) atoms. Plays an essential role in the assembly of the enterobactin by catalyzing the transfer of the 4'-phosphopantetheine (Ppant) moiety from coenzyme A to the apo-domains of both EntB (ArCP domain) and EntF (PCP domain) to yield their holo-forms which make them competent for the activation of 2,3-dihydroxybenzoate (DHB) and L-serine, respectively.</text>
</comment>
<dbReference type="SUPFAM" id="SSF56214">
    <property type="entry name" value="4'-phosphopantetheinyl transferase"/>
    <property type="match status" value="1"/>
</dbReference>
<dbReference type="PANTHER" id="PTHR38096:SF1">
    <property type="entry name" value="ENTEROBACTIN SYNTHASE COMPONENT D"/>
    <property type="match status" value="1"/>
</dbReference>
<keyword evidence="7" id="KW-0259">Enterobactin biosynthesis</keyword>
<proteinExistence type="inferred from homology"/>
<keyword evidence="13" id="KW-0479">Metal-binding</keyword>
<accession>A0A5A9ZUF5</accession>
<dbReference type="RefSeq" id="WP_111363504.1">
    <property type="nucleotide sequence ID" value="NZ_VINQ01000002.1"/>
</dbReference>
<dbReference type="GO" id="GO:0000287">
    <property type="term" value="F:magnesium ion binding"/>
    <property type="evidence" value="ECO:0007669"/>
    <property type="project" value="InterPro"/>
</dbReference>
<evidence type="ECO:0000313" key="16">
    <source>
        <dbReference type="EMBL" id="KAA0920365.1"/>
    </source>
</evidence>
<feature type="domain" description="4'-phosphopantetheinyl transferase" evidence="14">
    <location>
        <begin position="115"/>
        <end position="196"/>
    </location>
</feature>
<comment type="pathway">
    <text evidence="2">Siderophore biosynthesis; enterobactin biosynthesis.</text>
</comment>
<keyword evidence="6 16" id="KW-0808">Transferase</keyword>
<dbReference type="GO" id="GO:0009239">
    <property type="term" value="P:enterobactin biosynthetic process"/>
    <property type="evidence" value="ECO:0007669"/>
    <property type="project" value="UniProtKB-UniPathway"/>
</dbReference>
<dbReference type="Pfam" id="PF17837">
    <property type="entry name" value="4PPT_N"/>
    <property type="match status" value="1"/>
</dbReference>
<organism evidence="16 17">
    <name type="scientific">Aquicoccus porphyridii</name>
    <dbReference type="NCBI Taxonomy" id="1852029"/>
    <lineage>
        <taxon>Bacteria</taxon>
        <taxon>Pseudomonadati</taxon>
        <taxon>Pseudomonadota</taxon>
        <taxon>Alphaproteobacteria</taxon>
        <taxon>Rhodobacterales</taxon>
        <taxon>Paracoccaceae</taxon>
        <taxon>Aquicoccus</taxon>
    </lineage>
</organism>
<evidence type="ECO:0000256" key="8">
    <source>
        <dbReference type="ARBA" id="ARBA00029894"/>
    </source>
</evidence>
<dbReference type="InterPro" id="IPR003542">
    <property type="entry name" value="Enbac_synth_compD-like"/>
</dbReference>
<dbReference type="GO" id="GO:0005886">
    <property type="term" value="C:plasma membrane"/>
    <property type="evidence" value="ECO:0007669"/>
    <property type="project" value="TreeGrafter"/>
</dbReference>
<feature type="binding site" evidence="12">
    <location>
        <begin position="96"/>
        <end position="97"/>
    </location>
    <ligand>
        <name>CoA</name>
        <dbReference type="ChEBI" id="CHEBI:57287"/>
    </ligand>
</feature>
<evidence type="ECO:0000256" key="9">
    <source>
        <dbReference type="ARBA" id="ARBA00031996"/>
    </source>
</evidence>
<dbReference type="Proteomes" id="UP000325291">
    <property type="component" value="Unassembled WGS sequence"/>
</dbReference>
<evidence type="ECO:0000256" key="11">
    <source>
        <dbReference type="ARBA" id="ARBA00049191"/>
    </source>
</evidence>
<name>A0A5A9ZUF5_9RHOB</name>
<evidence type="ECO:0000256" key="1">
    <source>
        <dbReference type="ARBA" id="ARBA00003937"/>
    </source>
</evidence>
<dbReference type="EMBL" id="VINQ01000002">
    <property type="protein sequence ID" value="KAA0920365.1"/>
    <property type="molecule type" value="Genomic_DNA"/>
</dbReference>
<feature type="binding site" evidence="12">
    <location>
        <position position="118"/>
    </location>
    <ligand>
        <name>CoA</name>
        <dbReference type="ChEBI" id="CHEBI:57287"/>
    </ligand>
</feature>
<gene>
    <name evidence="16" type="ORF">FLO80_04450</name>
</gene>
<evidence type="ECO:0000256" key="10">
    <source>
        <dbReference type="ARBA" id="ARBA00049176"/>
    </source>
</evidence>
<comment type="subunit">
    <text evidence="4">EntB, EntD, EntE, and EntF form a multienzyme complex called enterobactin synthase.</text>
</comment>
<dbReference type="Pfam" id="PF01648">
    <property type="entry name" value="ACPS"/>
    <property type="match status" value="1"/>
</dbReference>
<feature type="binding site" evidence="12">
    <location>
        <position position="60"/>
    </location>
    <ligand>
        <name>CoA</name>
        <dbReference type="ChEBI" id="CHEBI:57287"/>
    </ligand>
</feature>
<comment type="catalytic activity">
    <reaction evidence="10">
        <text>apo-[aryl-carrier protein] + CoA = holo-[aryl-carrier protein] + adenosine 3',5'-bisphosphate + H(+)</text>
        <dbReference type="Rhea" id="RHEA:48404"/>
        <dbReference type="Rhea" id="RHEA-COMP:15903"/>
        <dbReference type="Rhea" id="RHEA-COMP:17557"/>
        <dbReference type="ChEBI" id="CHEBI:15378"/>
        <dbReference type="ChEBI" id="CHEBI:29999"/>
        <dbReference type="ChEBI" id="CHEBI:57287"/>
        <dbReference type="ChEBI" id="CHEBI:58343"/>
        <dbReference type="ChEBI" id="CHEBI:64479"/>
    </reaction>
</comment>
<dbReference type="InterPro" id="IPR041354">
    <property type="entry name" value="4PPT_N"/>
</dbReference>
<feature type="binding site" evidence="12">
    <location>
        <position position="162"/>
    </location>
    <ligand>
        <name>CoA</name>
        <dbReference type="ChEBI" id="CHEBI:57287"/>
    </ligand>
</feature>
<evidence type="ECO:0000256" key="13">
    <source>
        <dbReference type="PIRSR" id="PIRSR603542-2"/>
    </source>
</evidence>
<evidence type="ECO:0000313" key="17">
    <source>
        <dbReference type="Proteomes" id="UP000325291"/>
    </source>
</evidence>
<dbReference type="InterPro" id="IPR037143">
    <property type="entry name" value="4-PPantetheinyl_Trfase_dom_sf"/>
</dbReference>
<comment type="catalytic activity">
    <reaction evidence="11">
        <text>apo-[peptidyl-carrier protein] + CoA = holo-[peptidyl-carrier protein] + adenosine 3',5'-bisphosphate + H(+)</text>
        <dbReference type="Rhea" id="RHEA:46228"/>
        <dbReference type="Rhea" id="RHEA-COMP:11479"/>
        <dbReference type="Rhea" id="RHEA-COMP:11480"/>
        <dbReference type="ChEBI" id="CHEBI:15378"/>
        <dbReference type="ChEBI" id="CHEBI:29999"/>
        <dbReference type="ChEBI" id="CHEBI:57287"/>
        <dbReference type="ChEBI" id="CHEBI:58343"/>
        <dbReference type="ChEBI" id="CHEBI:64479"/>
    </reaction>
</comment>
<comment type="cofactor">
    <cofactor evidence="13">
        <name>Mg(2+)</name>
        <dbReference type="ChEBI" id="CHEBI:18420"/>
    </cofactor>
</comment>
<protein>
    <recommendedName>
        <fullName evidence="5">Enterobactin synthase component D</fullName>
    </recommendedName>
    <alternativeName>
        <fullName evidence="8">4'-phosphopantetheinyl transferase EntD</fullName>
    </alternativeName>
    <alternativeName>
        <fullName evidence="9">Enterochelin synthase D</fullName>
    </alternativeName>
</protein>
<dbReference type="UniPathway" id="UPA00017"/>
<dbReference type="GO" id="GO:0009366">
    <property type="term" value="C:enterobactin synthetase complex"/>
    <property type="evidence" value="ECO:0007669"/>
    <property type="project" value="InterPro"/>
</dbReference>
<comment type="similarity">
    <text evidence="3">Belongs to the P-Pant transferase superfamily. EntD family.</text>
</comment>
<dbReference type="AlphaFoldDB" id="A0A5A9ZUF5"/>
<dbReference type="InterPro" id="IPR008278">
    <property type="entry name" value="4-PPantetheinyl_Trfase_dom"/>
</dbReference>
<evidence type="ECO:0000259" key="15">
    <source>
        <dbReference type="Pfam" id="PF17837"/>
    </source>
</evidence>
<evidence type="ECO:0000256" key="4">
    <source>
        <dbReference type="ARBA" id="ARBA00011503"/>
    </source>
</evidence>
<feature type="binding site" evidence="12">
    <location>
        <position position="52"/>
    </location>
    <ligand>
        <name>CoA</name>
        <dbReference type="ChEBI" id="CHEBI:57287"/>
    </ligand>
</feature>
<dbReference type="GO" id="GO:0008897">
    <property type="term" value="F:holo-[acyl-carrier-protein] synthase activity"/>
    <property type="evidence" value="ECO:0007669"/>
    <property type="project" value="InterPro"/>
</dbReference>
<evidence type="ECO:0000256" key="3">
    <source>
        <dbReference type="ARBA" id="ARBA00008342"/>
    </source>
</evidence>
<feature type="domain" description="4'-phosphopantetheinyl transferase N-terminal" evidence="15">
    <location>
        <begin position="41"/>
        <end position="107"/>
    </location>
</feature>
<keyword evidence="13" id="KW-0460">Magnesium</keyword>
<feature type="binding site" evidence="13">
    <location>
        <position position="118"/>
    </location>
    <ligand>
        <name>Mg(2+)</name>
        <dbReference type="ChEBI" id="CHEBI:18420"/>
    </ligand>
</feature>
<evidence type="ECO:0000259" key="14">
    <source>
        <dbReference type="Pfam" id="PF01648"/>
    </source>
</evidence>
<reference evidence="16 17" key="1">
    <citation type="submission" date="2019-07" db="EMBL/GenBank/DDBJ databases">
        <title>Aquicoccus porphyridii gen. nov., sp. nov., isolated from a small marine red alga, Porphyridium marinum.</title>
        <authorList>
            <person name="Liu L."/>
        </authorList>
    </citation>
    <scope>NUCLEOTIDE SEQUENCE [LARGE SCALE GENOMIC DNA]</scope>
    <source>
        <strain evidence="16 17">L1 8-17</strain>
    </source>
</reference>
<feature type="binding site" evidence="12">
    <location>
        <position position="166"/>
    </location>
    <ligand>
        <name>CoA</name>
        <dbReference type="ChEBI" id="CHEBI:57287"/>
    </ligand>
</feature>
<comment type="caution">
    <text evidence="16">The sequence shown here is derived from an EMBL/GenBank/DDBJ whole genome shotgun (WGS) entry which is preliminary data.</text>
</comment>
<keyword evidence="17" id="KW-1185">Reference proteome</keyword>